<keyword evidence="2" id="KW-0812">Transmembrane</keyword>
<name>A0A8B7RJW3_HIPAR</name>
<evidence type="ECO:0000313" key="4">
    <source>
        <dbReference type="RefSeq" id="XP_019499635.1"/>
    </source>
</evidence>
<evidence type="ECO:0000256" key="2">
    <source>
        <dbReference type="SAM" id="Phobius"/>
    </source>
</evidence>
<dbReference type="OrthoDB" id="5976774at2759"/>
<organism evidence="3 4">
    <name type="scientific">Hipposideros armiger</name>
    <name type="common">Great Himalayan leaf-nosed bat</name>
    <dbReference type="NCBI Taxonomy" id="186990"/>
    <lineage>
        <taxon>Eukaryota</taxon>
        <taxon>Metazoa</taxon>
        <taxon>Chordata</taxon>
        <taxon>Craniata</taxon>
        <taxon>Vertebrata</taxon>
        <taxon>Euteleostomi</taxon>
        <taxon>Mammalia</taxon>
        <taxon>Eutheria</taxon>
        <taxon>Laurasiatheria</taxon>
        <taxon>Chiroptera</taxon>
        <taxon>Yinpterochiroptera</taxon>
        <taxon>Rhinolophoidea</taxon>
        <taxon>Hipposideridae</taxon>
        <taxon>Hipposideros</taxon>
    </lineage>
</organism>
<feature type="transmembrane region" description="Helical" evidence="2">
    <location>
        <begin position="40"/>
        <end position="73"/>
    </location>
</feature>
<reference evidence="4" key="1">
    <citation type="submission" date="2025-08" db="UniProtKB">
        <authorList>
            <consortium name="RefSeq"/>
        </authorList>
    </citation>
    <scope>IDENTIFICATION</scope>
    <source>
        <tissue evidence="4">Muscle</tissue>
    </source>
</reference>
<dbReference type="AlphaFoldDB" id="A0A8B7RJW3"/>
<keyword evidence="2" id="KW-0472">Membrane</keyword>
<sequence length="143" mass="15540">MPPSRHSEMPVMVEDIMKLLCSISEHEKIKTAVKHSKRAAVLGASIIFVGGLVGGPQGIAVGGIIGGVLGAWMTRGQFQSIPQILMELPPAERQKLAKEATNILRDLEWTDAGQLIRKVMANEALKQKLLAMLVGYVSKWLKA</sequence>
<dbReference type="Pfam" id="PF20721">
    <property type="entry name" value="C19orf12"/>
    <property type="match status" value="1"/>
</dbReference>
<dbReference type="PANTHER" id="PTHR31493:SF1">
    <property type="entry name" value="PROTEIN C19ORF12"/>
    <property type="match status" value="1"/>
</dbReference>
<dbReference type="KEGG" id="hai:109383541"/>
<dbReference type="Proteomes" id="UP000694851">
    <property type="component" value="Unplaced"/>
</dbReference>
<comment type="similarity">
    <text evidence="1">Belongs to the C19orf12 family.</text>
</comment>
<keyword evidence="3" id="KW-1185">Reference proteome</keyword>
<proteinExistence type="inferred from homology"/>
<evidence type="ECO:0000313" key="3">
    <source>
        <dbReference type="Proteomes" id="UP000694851"/>
    </source>
</evidence>
<dbReference type="GeneID" id="109383541"/>
<dbReference type="InterPro" id="IPR033369">
    <property type="entry name" value="C19orf12"/>
</dbReference>
<dbReference type="RefSeq" id="XP_019499635.1">
    <property type="nucleotide sequence ID" value="XM_019644090.1"/>
</dbReference>
<protein>
    <submittedName>
        <fullName evidence="4">Protein C19orf12 homolog</fullName>
    </submittedName>
</protein>
<evidence type="ECO:0000256" key="1">
    <source>
        <dbReference type="ARBA" id="ARBA00029457"/>
    </source>
</evidence>
<gene>
    <name evidence="4" type="primary">LOC109383541</name>
</gene>
<keyword evidence="2" id="KW-1133">Transmembrane helix</keyword>
<accession>A0A8B7RJW3</accession>
<dbReference type="PANTHER" id="PTHR31493">
    <property type="entry name" value="NAZO FAMILY MEMBER"/>
    <property type="match status" value="1"/>
</dbReference>